<evidence type="ECO:0000259" key="1">
    <source>
        <dbReference type="Pfam" id="PF00080"/>
    </source>
</evidence>
<reference evidence="2" key="1">
    <citation type="submission" date="2022-03" db="EMBL/GenBank/DDBJ databases">
        <authorList>
            <person name="Alioto T."/>
            <person name="Alioto T."/>
            <person name="Gomez Garrido J."/>
        </authorList>
    </citation>
    <scope>NUCLEOTIDE SEQUENCE</scope>
</reference>
<dbReference type="InterPro" id="IPR036423">
    <property type="entry name" value="SOD-like_Cu/Zn_dom_sf"/>
</dbReference>
<accession>A0AAD1RVB6</accession>
<organism evidence="2 3">
    <name type="scientific">Pelobates cultripes</name>
    <name type="common">Western spadefoot toad</name>
    <dbReference type="NCBI Taxonomy" id="61616"/>
    <lineage>
        <taxon>Eukaryota</taxon>
        <taxon>Metazoa</taxon>
        <taxon>Chordata</taxon>
        <taxon>Craniata</taxon>
        <taxon>Vertebrata</taxon>
        <taxon>Euteleostomi</taxon>
        <taxon>Amphibia</taxon>
        <taxon>Batrachia</taxon>
        <taxon>Anura</taxon>
        <taxon>Pelobatoidea</taxon>
        <taxon>Pelobatidae</taxon>
        <taxon>Pelobates</taxon>
    </lineage>
</organism>
<name>A0AAD1RVB6_PELCU</name>
<feature type="non-terminal residue" evidence="2">
    <location>
        <position position="1"/>
    </location>
</feature>
<protein>
    <submittedName>
        <fullName evidence="2">Cu Zn superoxide dismutase variant 1</fullName>
    </submittedName>
</protein>
<proteinExistence type="predicted"/>
<dbReference type="InterPro" id="IPR024134">
    <property type="entry name" value="SOD_Cu/Zn_/chaperone"/>
</dbReference>
<dbReference type="Proteomes" id="UP001295444">
    <property type="component" value="Chromosome 03"/>
</dbReference>
<feature type="non-terminal residue" evidence="2">
    <location>
        <position position="144"/>
    </location>
</feature>
<dbReference type="Gene3D" id="2.60.40.200">
    <property type="entry name" value="Superoxide dismutase, copper/zinc binding domain"/>
    <property type="match status" value="1"/>
</dbReference>
<evidence type="ECO:0000313" key="2">
    <source>
        <dbReference type="EMBL" id="CAH2277964.1"/>
    </source>
</evidence>
<evidence type="ECO:0000313" key="3">
    <source>
        <dbReference type="Proteomes" id="UP001295444"/>
    </source>
</evidence>
<dbReference type="AlphaFoldDB" id="A0AAD1RVB6"/>
<dbReference type="PANTHER" id="PTHR10003">
    <property type="entry name" value="SUPEROXIDE DISMUTASE CU-ZN -RELATED"/>
    <property type="match status" value="1"/>
</dbReference>
<gene>
    <name evidence="2" type="ORF">PECUL_23A026559</name>
</gene>
<dbReference type="GO" id="GO:0006801">
    <property type="term" value="P:superoxide metabolic process"/>
    <property type="evidence" value="ECO:0007669"/>
    <property type="project" value="InterPro"/>
</dbReference>
<feature type="domain" description="Superoxide dismutase copper/zinc binding" evidence="1">
    <location>
        <begin position="22"/>
        <end position="142"/>
    </location>
</feature>
<dbReference type="SUPFAM" id="SSF49329">
    <property type="entry name" value="Cu,Zn superoxide dismutase-like"/>
    <property type="match status" value="1"/>
</dbReference>
<dbReference type="InterPro" id="IPR001424">
    <property type="entry name" value="SOD_Cu_Zn_dom"/>
</dbReference>
<dbReference type="EMBL" id="OW240914">
    <property type="protein sequence ID" value="CAH2277964.1"/>
    <property type="molecule type" value="Genomic_DNA"/>
</dbReference>
<keyword evidence="3" id="KW-1185">Reference proteome</keyword>
<sequence>KDTTILNHSRDFIPLRIAFKNTVTLQRRGDGPVTVKGTITRLTDGKHGFHIHAYGNNTNGCISAGPHFNPGNITHRGPEDEVRHVGDLGNISVANGEAKFEFTDSVISLRGEHNIIVRTVVVHEKEDDLGKGGNDESLVTGNNA</sequence>
<dbReference type="PRINTS" id="PR00068">
    <property type="entry name" value="CUZNDISMTASE"/>
</dbReference>
<dbReference type="CDD" id="cd00305">
    <property type="entry name" value="Cu-Zn_Superoxide_Dismutase"/>
    <property type="match status" value="1"/>
</dbReference>
<dbReference type="GO" id="GO:0005507">
    <property type="term" value="F:copper ion binding"/>
    <property type="evidence" value="ECO:0007669"/>
    <property type="project" value="InterPro"/>
</dbReference>
<dbReference type="Pfam" id="PF00080">
    <property type="entry name" value="Sod_Cu"/>
    <property type="match status" value="1"/>
</dbReference>